<comment type="catalytic activity">
    <reaction evidence="1">
        <text>a triacylglycerol + H2O = a diacylglycerol + a fatty acid + H(+)</text>
        <dbReference type="Rhea" id="RHEA:12044"/>
        <dbReference type="ChEBI" id="CHEBI:15377"/>
        <dbReference type="ChEBI" id="CHEBI:15378"/>
        <dbReference type="ChEBI" id="CHEBI:17855"/>
        <dbReference type="ChEBI" id="CHEBI:18035"/>
        <dbReference type="ChEBI" id="CHEBI:28868"/>
        <dbReference type="EC" id="3.1.1.3"/>
    </reaction>
</comment>
<dbReference type="PANTHER" id="PTHR11559">
    <property type="entry name" value="CARBOXYLESTERASE"/>
    <property type="match status" value="1"/>
</dbReference>
<dbReference type="Gene3D" id="3.40.50.1820">
    <property type="entry name" value="alpha/beta hydrolase"/>
    <property type="match status" value="1"/>
</dbReference>
<dbReference type="RefSeq" id="XP_031851018.1">
    <property type="nucleotide sequence ID" value="XM_031995127.1"/>
</dbReference>
<dbReference type="AlphaFoldDB" id="A0A5E8B051"/>
<dbReference type="InterPro" id="IPR019819">
    <property type="entry name" value="Carboxylesterase_B_CS"/>
</dbReference>
<evidence type="ECO:0000256" key="1">
    <source>
        <dbReference type="ARBA" id="ARBA00001024"/>
    </source>
</evidence>
<dbReference type="EMBL" id="CABVLU010000001">
    <property type="protein sequence ID" value="VVT44399.1"/>
    <property type="molecule type" value="Genomic_DNA"/>
</dbReference>
<dbReference type="SUPFAM" id="SSF53474">
    <property type="entry name" value="alpha/beta-Hydrolases"/>
    <property type="match status" value="1"/>
</dbReference>
<evidence type="ECO:0000256" key="7">
    <source>
        <dbReference type="SAM" id="SignalP"/>
    </source>
</evidence>
<dbReference type="EC" id="3.1.1.-" evidence="6"/>
<keyword evidence="7" id="KW-0732">Signal</keyword>
<evidence type="ECO:0000256" key="2">
    <source>
        <dbReference type="ARBA" id="ARBA00005964"/>
    </source>
</evidence>
<dbReference type="Proteomes" id="UP000398389">
    <property type="component" value="Unassembled WGS sequence"/>
</dbReference>
<protein>
    <recommendedName>
        <fullName evidence="6">Carboxylic ester hydrolase</fullName>
        <ecNumber evidence="6">3.1.1.-</ecNumber>
    </recommendedName>
</protein>
<feature type="signal peptide" evidence="7">
    <location>
        <begin position="1"/>
        <end position="15"/>
    </location>
</feature>
<keyword evidence="4" id="KW-0442">Lipid degradation</keyword>
<evidence type="ECO:0000313" key="10">
    <source>
        <dbReference type="Proteomes" id="UP000398389"/>
    </source>
</evidence>
<reference evidence="9 10" key="1">
    <citation type="submission" date="2019-09" db="EMBL/GenBank/DDBJ databases">
        <authorList>
            <person name="Brejova B."/>
        </authorList>
    </citation>
    <scope>NUCLEOTIDE SEQUENCE [LARGE SCALE GENOMIC DNA]</scope>
</reference>
<comment type="similarity">
    <text evidence="2 6">Belongs to the type-B carboxylesterase/lipase family.</text>
</comment>
<dbReference type="InterPro" id="IPR029058">
    <property type="entry name" value="AB_hydrolase_fold"/>
</dbReference>
<feature type="domain" description="Carboxylesterase type B" evidence="8">
    <location>
        <begin position="146"/>
        <end position="595"/>
    </location>
</feature>
<sequence length="674" mass="76205">MKIFLVFGFLSLAFSVPIPSNSSEHAELTKSAPFTEGSGEVQAKQVPLVSSILGSFSRRFAKGLSTAQFIYRQWDNRFYLTDHGWENLEYIGLKGISSGPFSRFKPKAFIKNQGWVTGLHFTNWELPLRTIPNVVDRNGFLKNGKRCWGIDMYRGIPYAKSPVNKLRFKRPVKYQHKNYNMKAEKFGKSCINASPFAFSDITRDEFDKLSKDKQTKVIDYIIKGWATGEDCLTLNIYKPVIHDCANMDSSELFPVVVVFQGGFFQIGKSKHFHLDASKFIERGFATGNPAIIVTFNSRLGPWGFLAGEAITEEGSANAGFYDQRMVLEWVADNIKSFGGDPAKVTLYGESSGAISVAHHMVANNGNSTYKGKKLFQAAVLEDGGPWSFSSSKSIRPQKQFEEFSKAAGCTDLKTALDCLRKKPVIDLQLVQNFATKKRDASEYIRDSFFSWGPRWDGDLLTDNALKLVRENKITKIPTLIIKVDQGENLFTMLLNMNSGFGESDLWSYGKTLWPSITLSDAKTIALDLYPDKIEAKYKTTLKDYLWRLINEIFFPGNLRLATILEDSVYGAPTEALLEILSKTTSVYFMEHNVVVRHRPTIKTVRTGEIFRKFNSDTSGWHSNRVNILAFASHLDPNNYVHATYQFVNKVQSNNPLLQSKRLKFLASRPELIEM</sequence>
<dbReference type="Pfam" id="PF00135">
    <property type="entry name" value="COesterase"/>
    <property type="match status" value="1"/>
</dbReference>
<keyword evidence="3 6" id="KW-0378">Hydrolase</keyword>
<name>A0A5E8B051_9ASCO</name>
<dbReference type="PROSITE" id="PS00122">
    <property type="entry name" value="CARBOXYLESTERASE_B_1"/>
    <property type="match status" value="1"/>
</dbReference>
<evidence type="ECO:0000256" key="6">
    <source>
        <dbReference type="RuleBase" id="RU361235"/>
    </source>
</evidence>
<dbReference type="GO" id="GO:0004806">
    <property type="term" value="F:triacylglycerol lipase activity"/>
    <property type="evidence" value="ECO:0007669"/>
    <property type="project" value="UniProtKB-EC"/>
</dbReference>
<dbReference type="InterPro" id="IPR019826">
    <property type="entry name" value="Carboxylesterase_B_AS"/>
</dbReference>
<proteinExistence type="inferred from homology"/>
<dbReference type="GeneID" id="43579227"/>
<organism evidence="9 10">
    <name type="scientific">Magnusiomyces paraingens</name>
    <dbReference type="NCBI Taxonomy" id="2606893"/>
    <lineage>
        <taxon>Eukaryota</taxon>
        <taxon>Fungi</taxon>
        <taxon>Dikarya</taxon>
        <taxon>Ascomycota</taxon>
        <taxon>Saccharomycotina</taxon>
        <taxon>Dipodascomycetes</taxon>
        <taxon>Dipodascales</taxon>
        <taxon>Dipodascaceae</taxon>
        <taxon>Magnusiomyces</taxon>
    </lineage>
</organism>
<accession>A0A5E8B051</accession>
<evidence type="ECO:0000256" key="3">
    <source>
        <dbReference type="ARBA" id="ARBA00022801"/>
    </source>
</evidence>
<evidence type="ECO:0000256" key="5">
    <source>
        <dbReference type="ARBA" id="ARBA00023098"/>
    </source>
</evidence>
<evidence type="ECO:0000313" key="9">
    <source>
        <dbReference type="EMBL" id="VVT44399.1"/>
    </source>
</evidence>
<gene>
    <name evidence="9" type="ORF">SAPINGB_P000403</name>
</gene>
<feature type="chain" id="PRO_5023055335" description="Carboxylic ester hydrolase" evidence="7">
    <location>
        <begin position="16"/>
        <end position="674"/>
    </location>
</feature>
<dbReference type="PROSITE" id="PS00941">
    <property type="entry name" value="CARBOXYLESTERASE_B_2"/>
    <property type="match status" value="1"/>
</dbReference>
<dbReference type="InterPro" id="IPR050309">
    <property type="entry name" value="Type-B_Carboxylest/Lipase"/>
</dbReference>
<dbReference type="OrthoDB" id="6846267at2759"/>
<evidence type="ECO:0000259" key="8">
    <source>
        <dbReference type="Pfam" id="PF00135"/>
    </source>
</evidence>
<keyword evidence="10" id="KW-1185">Reference proteome</keyword>
<keyword evidence="5" id="KW-0443">Lipid metabolism</keyword>
<dbReference type="InterPro" id="IPR002018">
    <property type="entry name" value="CarbesteraseB"/>
</dbReference>
<evidence type="ECO:0000256" key="4">
    <source>
        <dbReference type="ARBA" id="ARBA00022963"/>
    </source>
</evidence>
<dbReference type="GO" id="GO:0016042">
    <property type="term" value="P:lipid catabolic process"/>
    <property type="evidence" value="ECO:0007669"/>
    <property type="project" value="UniProtKB-KW"/>
</dbReference>